<organism evidence="1 2">
    <name type="scientific">Forsythia ovata</name>
    <dbReference type="NCBI Taxonomy" id="205694"/>
    <lineage>
        <taxon>Eukaryota</taxon>
        <taxon>Viridiplantae</taxon>
        <taxon>Streptophyta</taxon>
        <taxon>Embryophyta</taxon>
        <taxon>Tracheophyta</taxon>
        <taxon>Spermatophyta</taxon>
        <taxon>Magnoliopsida</taxon>
        <taxon>eudicotyledons</taxon>
        <taxon>Gunneridae</taxon>
        <taxon>Pentapetalae</taxon>
        <taxon>asterids</taxon>
        <taxon>lamiids</taxon>
        <taxon>Lamiales</taxon>
        <taxon>Oleaceae</taxon>
        <taxon>Forsythieae</taxon>
        <taxon>Forsythia</taxon>
    </lineage>
</organism>
<keyword evidence="2" id="KW-1185">Reference proteome</keyword>
<proteinExistence type="predicted"/>
<sequence>MAFKIQPTKRESFLPNLESERWPNTPAPRKFSTARYYENKEQKNLRTHRLNQPNLIFLLTNQSKLGRRGTFRTADPFPTTGLKLTHTLPERRETGRFTVSKDHDRGVESPQEPMPSWLKRNASAAKIRTPCSTIATCRLCIASPVWWMCCPVGGGAAIGGPVQWHQ</sequence>
<accession>A0ABD1Q9R7</accession>
<evidence type="ECO:0000313" key="1">
    <source>
        <dbReference type="EMBL" id="KAL2472891.1"/>
    </source>
</evidence>
<dbReference type="AlphaFoldDB" id="A0ABD1Q9R7"/>
<dbReference type="EMBL" id="JBFOLJ010000015">
    <property type="protein sequence ID" value="KAL2472891.1"/>
    <property type="molecule type" value="Genomic_DNA"/>
</dbReference>
<gene>
    <name evidence="1" type="ORF">Fot_48627</name>
</gene>
<reference evidence="2" key="1">
    <citation type="submission" date="2024-07" db="EMBL/GenBank/DDBJ databases">
        <title>Two chromosome-level genome assemblies of Korean endemic species Abeliophyllum distichum and Forsythia ovata (Oleaceae).</title>
        <authorList>
            <person name="Jang H."/>
        </authorList>
    </citation>
    <scope>NUCLEOTIDE SEQUENCE [LARGE SCALE GENOMIC DNA]</scope>
</reference>
<protein>
    <submittedName>
        <fullName evidence="1">Uncharacterized protein</fullName>
    </submittedName>
</protein>
<evidence type="ECO:0000313" key="2">
    <source>
        <dbReference type="Proteomes" id="UP001604277"/>
    </source>
</evidence>
<comment type="caution">
    <text evidence="1">The sequence shown here is derived from an EMBL/GenBank/DDBJ whole genome shotgun (WGS) entry which is preliminary data.</text>
</comment>
<name>A0ABD1Q9R7_9LAMI</name>
<dbReference type="Proteomes" id="UP001604277">
    <property type="component" value="Unassembled WGS sequence"/>
</dbReference>